<name>A0AA88ANW3_FICCA</name>
<dbReference type="PANTHER" id="PTHR11214">
    <property type="entry name" value="BETA-1,3-N-ACETYLGLUCOSAMINYLTRANSFERASE"/>
    <property type="match status" value="1"/>
</dbReference>
<dbReference type="PANTHER" id="PTHR11214:SF212">
    <property type="entry name" value="HYDROXYPROLINE O-GALACTOSYLTRANSFERASE GALT2"/>
    <property type="match status" value="1"/>
</dbReference>
<evidence type="ECO:0000256" key="13">
    <source>
        <dbReference type="ARBA" id="ARBA00023211"/>
    </source>
</evidence>
<evidence type="ECO:0000256" key="1">
    <source>
        <dbReference type="ARBA" id="ARBA00001936"/>
    </source>
</evidence>
<evidence type="ECO:0000256" key="3">
    <source>
        <dbReference type="ARBA" id="ARBA00004922"/>
    </source>
</evidence>
<comment type="pathway">
    <text evidence="3">Protein modification; protein glycosylation.</text>
</comment>
<keyword evidence="6" id="KW-0808">Transferase</keyword>
<dbReference type="Gene3D" id="2.60.120.200">
    <property type="match status" value="2"/>
</dbReference>
<dbReference type="GO" id="GO:0030246">
    <property type="term" value="F:carbohydrate binding"/>
    <property type="evidence" value="ECO:0007669"/>
    <property type="project" value="InterPro"/>
</dbReference>
<dbReference type="Pfam" id="PF01762">
    <property type="entry name" value="Galactosyl_T"/>
    <property type="match status" value="1"/>
</dbReference>
<organism evidence="17 18">
    <name type="scientific">Ficus carica</name>
    <name type="common">Common fig</name>
    <dbReference type="NCBI Taxonomy" id="3494"/>
    <lineage>
        <taxon>Eukaryota</taxon>
        <taxon>Viridiplantae</taxon>
        <taxon>Streptophyta</taxon>
        <taxon>Embryophyta</taxon>
        <taxon>Tracheophyta</taxon>
        <taxon>Spermatophyta</taxon>
        <taxon>Magnoliopsida</taxon>
        <taxon>eudicotyledons</taxon>
        <taxon>Gunneridae</taxon>
        <taxon>Pentapetalae</taxon>
        <taxon>rosids</taxon>
        <taxon>fabids</taxon>
        <taxon>Rosales</taxon>
        <taxon>Moraceae</taxon>
        <taxon>Ficeae</taxon>
        <taxon>Ficus</taxon>
    </lineage>
</organism>
<evidence type="ECO:0000256" key="4">
    <source>
        <dbReference type="ARBA" id="ARBA00008661"/>
    </source>
</evidence>
<feature type="domain" description="Galectin" evidence="16">
    <location>
        <begin position="194"/>
        <end position="405"/>
    </location>
</feature>
<evidence type="ECO:0000256" key="8">
    <source>
        <dbReference type="ARBA" id="ARBA00022968"/>
    </source>
</evidence>
<dbReference type="FunFam" id="2.60.120.200:FF:000147">
    <property type="entry name" value="Hydroxyproline O-galactosyltransferase GALT2"/>
    <property type="match status" value="1"/>
</dbReference>
<keyword evidence="12" id="KW-0325">Glycoprotein</keyword>
<dbReference type="Gene3D" id="3.90.550.50">
    <property type="match status" value="1"/>
</dbReference>
<dbReference type="SMART" id="SM00276">
    <property type="entry name" value="GLECT"/>
    <property type="match status" value="1"/>
</dbReference>
<dbReference type="InterPro" id="IPR001079">
    <property type="entry name" value="Galectin_CRD"/>
</dbReference>
<comment type="function">
    <text evidence="14">Possesses hydroxyproline O-galactosyltransferase activity. Transfers galactose from UDP-galactose to hydroxyproline residues in the arabinogalactan proteins (AGPs). Is specific for AGPs containing non-contiguous peptidyl hydroxyproline residues. Utilizes UDP-galactose solely as sugar donor. The addition of galactose onto the peptidyl hydroxyproline residues in AGP core proteins represents the first committed step in arabinogalactan polysaccharide addition. AGP glycans play essential roles in both vegetative and reproductive plant growth.</text>
</comment>
<comment type="caution">
    <text evidence="17">The sequence shown here is derived from an EMBL/GenBank/DDBJ whole genome shotgun (WGS) entry which is preliminary data.</text>
</comment>
<evidence type="ECO:0000256" key="15">
    <source>
        <dbReference type="SAM" id="MobiDB-lite"/>
    </source>
</evidence>
<dbReference type="GO" id="GO:0000139">
    <property type="term" value="C:Golgi membrane"/>
    <property type="evidence" value="ECO:0007669"/>
    <property type="project" value="UniProtKB-SubCell"/>
</dbReference>
<keyword evidence="10" id="KW-0333">Golgi apparatus</keyword>
<dbReference type="InterPro" id="IPR013320">
    <property type="entry name" value="ConA-like_dom_sf"/>
</dbReference>
<evidence type="ECO:0000256" key="10">
    <source>
        <dbReference type="ARBA" id="ARBA00023034"/>
    </source>
</evidence>
<evidence type="ECO:0000259" key="16">
    <source>
        <dbReference type="PROSITE" id="PS51304"/>
    </source>
</evidence>
<dbReference type="Proteomes" id="UP001187192">
    <property type="component" value="Unassembled WGS sequence"/>
</dbReference>
<keyword evidence="8" id="KW-0735">Signal-anchor</keyword>
<evidence type="ECO:0000256" key="11">
    <source>
        <dbReference type="ARBA" id="ARBA00023136"/>
    </source>
</evidence>
<evidence type="ECO:0000313" key="17">
    <source>
        <dbReference type="EMBL" id="GMN54547.1"/>
    </source>
</evidence>
<evidence type="ECO:0000313" key="18">
    <source>
        <dbReference type="Proteomes" id="UP001187192"/>
    </source>
</evidence>
<sequence length="684" mass="77979">MKRPKGEPPVSRRFKLPHLLLGLAALYLLFISFKFPEFLESATVLSGDDNGYIELDGTTAGESEDSDLNKPFFGSVYKDTFHRKLEDNQNQNAPVRPRKVPLAEGRNGSSPLKPLQHRYGRITSKVMRRQNRTSDLSVLERMADEAWTLGLKAWEELDKLDGKETIESSIVEGKPESCPSWLSITGDELAMGDKVMFLPCGLAAGSSITIVGTPHRSHQEFVPQLAKLRRGDPLVMVSQFMIELQGLKAVDGEDPPKILHLNPRLKGDWSQRPVLEHNTCYRMQWGSAQRCDGLPSKSDDDMLVDGYRRCEKWMRNDAVDSKESKTTSWFKRFIGREQKPEVTWPFPFVEGRLFILTIRAGVEGYHISVGGRHVTSFPYRTGFTLEDATGLAIKGDVDIHSVYATSLPASHPSFSPQRVLEMSEKWKARPLRKGPILVFIGVLSATNHFAERMAVRKTWMQSLAIKSSRVVVRFFVALNPRKEVNLMMKEEADYFGDIVIIPFMDRYELVVLKTIAICEFGVQNVSAAYVMKVDDDTFIRVDTVLKEIEGIFPKKSLYMGNLNLLHRPLRSGKWAVTYEEWPEEVYPPYANGPGYIISSDIAKFVVSQHVNKSLRLFKMEDVSMGMWVEQFNNTVKGVQYSHNWKFCQYGCLVDYYTAHYQSPRQMICLWDKLARGRAHCCNFR</sequence>
<reference evidence="17" key="1">
    <citation type="submission" date="2023-07" db="EMBL/GenBank/DDBJ databases">
        <title>draft genome sequence of fig (Ficus carica).</title>
        <authorList>
            <person name="Takahashi T."/>
            <person name="Nishimura K."/>
        </authorList>
    </citation>
    <scope>NUCLEOTIDE SEQUENCE</scope>
</reference>
<dbReference type="FunFam" id="2.60.120.200:FF:000071">
    <property type="entry name" value="Hydroxyproline O-galactosyltransferase GALT2"/>
    <property type="match status" value="1"/>
</dbReference>
<keyword evidence="5" id="KW-0328">Glycosyltransferase</keyword>
<dbReference type="Gramene" id="FCD_00029000-RA">
    <property type="protein sequence ID" value="FCD_00029000-RA:cds"/>
    <property type="gene ID" value="FCD_00029000"/>
</dbReference>
<keyword evidence="11" id="KW-0472">Membrane</keyword>
<feature type="region of interest" description="Disordered" evidence="15">
    <location>
        <begin position="86"/>
        <end position="114"/>
    </location>
</feature>
<comment type="subcellular location">
    <subcellularLocation>
        <location evidence="2">Golgi apparatus membrane</location>
        <topology evidence="2">Single-pass type II membrane protein</topology>
    </subcellularLocation>
</comment>
<protein>
    <recommendedName>
        <fullName evidence="16">Galectin domain-containing protein</fullName>
    </recommendedName>
</protein>
<dbReference type="InterPro" id="IPR002659">
    <property type="entry name" value="Glyco_trans_31"/>
</dbReference>
<evidence type="ECO:0000256" key="6">
    <source>
        <dbReference type="ARBA" id="ARBA00022679"/>
    </source>
</evidence>
<keyword evidence="13" id="KW-0464">Manganese</keyword>
<dbReference type="EMBL" id="BTGU01000052">
    <property type="protein sequence ID" value="GMN54547.1"/>
    <property type="molecule type" value="Genomic_DNA"/>
</dbReference>
<dbReference type="FunFam" id="3.90.550.50:FF:000005">
    <property type="entry name" value="Hydroxyproline O-galactosyltransferase"/>
    <property type="match status" value="1"/>
</dbReference>
<dbReference type="GO" id="GO:1990714">
    <property type="term" value="F:hydroxyproline O-galactosyltransferase activity"/>
    <property type="evidence" value="ECO:0007669"/>
    <property type="project" value="UniProtKB-ARBA"/>
</dbReference>
<dbReference type="SUPFAM" id="SSF49899">
    <property type="entry name" value="Concanavalin A-like lectins/glucanases"/>
    <property type="match status" value="1"/>
</dbReference>
<gene>
    <name evidence="17" type="ORF">TIFTF001_023674</name>
</gene>
<evidence type="ECO:0000256" key="5">
    <source>
        <dbReference type="ARBA" id="ARBA00022676"/>
    </source>
</evidence>
<evidence type="ECO:0000256" key="7">
    <source>
        <dbReference type="ARBA" id="ARBA00022692"/>
    </source>
</evidence>
<evidence type="ECO:0000256" key="12">
    <source>
        <dbReference type="ARBA" id="ARBA00023180"/>
    </source>
</evidence>
<comment type="similarity">
    <text evidence="4">Belongs to the glycosyltransferase 31 family.</text>
</comment>
<proteinExistence type="inferred from homology"/>
<evidence type="ECO:0000256" key="2">
    <source>
        <dbReference type="ARBA" id="ARBA00004323"/>
    </source>
</evidence>
<dbReference type="SMART" id="SM00908">
    <property type="entry name" value="Gal-bind_lectin"/>
    <property type="match status" value="1"/>
</dbReference>
<dbReference type="Pfam" id="PF00337">
    <property type="entry name" value="Gal-bind_lectin"/>
    <property type="match status" value="1"/>
</dbReference>
<keyword evidence="9" id="KW-1133">Transmembrane helix</keyword>
<dbReference type="AlphaFoldDB" id="A0AA88ANW3"/>
<keyword evidence="18" id="KW-1185">Reference proteome</keyword>
<keyword evidence="7" id="KW-0812">Transmembrane</keyword>
<accession>A0AA88ANW3</accession>
<evidence type="ECO:0000256" key="9">
    <source>
        <dbReference type="ARBA" id="ARBA00022989"/>
    </source>
</evidence>
<dbReference type="PROSITE" id="PS51304">
    <property type="entry name" value="GALECTIN"/>
    <property type="match status" value="1"/>
</dbReference>
<evidence type="ECO:0000256" key="14">
    <source>
        <dbReference type="ARBA" id="ARBA00059439"/>
    </source>
</evidence>
<dbReference type="GO" id="GO:0010405">
    <property type="term" value="P:arabinogalactan protein metabolic process"/>
    <property type="evidence" value="ECO:0007669"/>
    <property type="project" value="UniProtKB-ARBA"/>
</dbReference>
<comment type="cofactor">
    <cofactor evidence="1">
        <name>Mn(2+)</name>
        <dbReference type="ChEBI" id="CHEBI:29035"/>
    </cofactor>
</comment>
<dbReference type="CDD" id="cd00070">
    <property type="entry name" value="GLECT"/>
    <property type="match status" value="1"/>
</dbReference>